<dbReference type="InterPro" id="IPR029044">
    <property type="entry name" value="Nucleotide-diphossugar_trans"/>
</dbReference>
<keyword evidence="6" id="KW-1185">Reference proteome</keyword>
<evidence type="ECO:0000259" key="4">
    <source>
        <dbReference type="Pfam" id="PF00535"/>
    </source>
</evidence>
<dbReference type="RefSeq" id="WP_191189695.1">
    <property type="nucleotide sequence ID" value="NZ_JACWMY010000007.1"/>
</dbReference>
<dbReference type="PANTHER" id="PTHR43685:SF5">
    <property type="entry name" value="GLYCOSYLTRANSFERASE EPSE-RELATED"/>
    <property type="match status" value="1"/>
</dbReference>
<evidence type="ECO:0000313" key="5">
    <source>
        <dbReference type="EMBL" id="MBD1365030.1"/>
    </source>
</evidence>
<organism evidence="5 6">
    <name type="scientific">Mucilaginibacter pankratovii</name>
    <dbReference type="NCBI Taxonomy" id="2772110"/>
    <lineage>
        <taxon>Bacteria</taxon>
        <taxon>Pseudomonadati</taxon>
        <taxon>Bacteroidota</taxon>
        <taxon>Sphingobacteriia</taxon>
        <taxon>Sphingobacteriales</taxon>
        <taxon>Sphingobacteriaceae</taxon>
        <taxon>Mucilaginibacter</taxon>
    </lineage>
</organism>
<protein>
    <submittedName>
        <fullName evidence="5">Glycosyltransferase</fullName>
    </submittedName>
</protein>
<reference evidence="5 6" key="1">
    <citation type="submission" date="2020-09" db="EMBL/GenBank/DDBJ databases">
        <title>Novel species of Mucilaginibacter isolated from a glacier on the Tibetan Plateau.</title>
        <authorList>
            <person name="Liu Q."/>
            <person name="Xin Y.-H."/>
        </authorList>
    </citation>
    <scope>NUCLEOTIDE SEQUENCE [LARGE SCALE GENOMIC DNA]</scope>
    <source>
        <strain evidence="5 6">ZT4R22</strain>
    </source>
</reference>
<evidence type="ECO:0000256" key="2">
    <source>
        <dbReference type="ARBA" id="ARBA00022676"/>
    </source>
</evidence>
<feature type="domain" description="Glycosyltransferase 2-like" evidence="4">
    <location>
        <begin position="6"/>
        <end position="152"/>
    </location>
</feature>
<evidence type="ECO:0000313" key="6">
    <source>
        <dbReference type="Proteomes" id="UP000606600"/>
    </source>
</evidence>
<evidence type="ECO:0000256" key="1">
    <source>
        <dbReference type="ARBA" id="ARBA00006739"/>
    </source>
</evidence>
<gene>
    <name evidence="5" type="ORF">IDJ77_14510</name>
</gene>
<dbReference type="EMBL" id="JACWMY010000007">
    <property type="protein sequence ID" value="MBD1365030.1"/>
    <property type="molecule type" value="Genomic_DNA"/>
</dbReference>
<keyword evidence="2" id="KW-0328">Glycosyltransferase</keyword>
<comment type="caution">
    <text evidence="5">The sequence shown here is derived from an EMBL/GenBank/DDBJ whole genome shotgun (WGS) entry which is preliminary data.</text>
</comment>
<accession>A0ABR7WRV6</accession>
<sequence length="334" mass="38196">MAKVNIIMAVYNQADFLLDSINSVLNQSFANFDLIIINDGSKDKSEEVILSIKDERICYYSNGQNKGLIYSLNRGLEIAIKKGGKYIARMDSDDIAFPERLLQQVNYLDEHPSVGLLGTAVQYFGSTNKIRYSPVTQRKIIATLYCYNPFVHPTVVFRSDIIKDITFDPTCPKYEDYKLWIDLIGTCEFHNLPTVLLHYRKHPGSVTSSYEGERGIDHAMFKQILMHLNLKLGGRLTDQELETLSIITGPGRAKINPNIPLKELQATVDAIILKTDDSILDQAYLTQLLIERIMYYLLWNGRRADVLRLFNIRRIKYFFGIARSLASGKKWVVN</sequence>
<proteinExistence type="inferred from homology"/>
<dbReference type="Gene3D" id="3.90.550.10">
    <property type="entry name" value="Spore Coat Polysaccharide Biosynthesis Protein SpsA, Chain A"/>
    <property type="match status" value="1"/>
</dbReference>
<dbReference type="Pfam" id="PF00535">
    <property type="entry name" value="Glycos_transf_2"/>
    <property type="match status" value="1"/>
</dbReference>
<dbReference type="InterPro" id="IPR050834">
    <property type="entry name" value="Glycosyltransf_2"/>
</dbReference>
<comment type="similarity">
    <text evidence="1">Belongs to the glycosyltransferase 2 family.</text>
</comment>
<dbReference type="InterPro" id="IPR001173">
    <property type="entry name" value="Glyco_trans_2-like"/>
</dbReference>
<name>A0ABR7WRV6_9SPHI</name>
<dbReference type="SUPFAM" id="SSF53448">
    <property type="entry name" value="Nucleotide-diphospho-sugar transferases"/>
    <property type="match status" value="1"/>
</dbReference>
<evidence type="ECO:0000256" key="3">
    <source>
        <dbReference type="ARBA" id="ARBA00022679"/>
    </source>
</evidence>
<keyword evidence="3" id="KW-0808">Transferase</keyword>
<dbReference type="Proteomes" id="UP000606600">
    <property type="component" value="Unassembled WGS sequence"/>
</dbReference>
<dbReference type="PANTHER" id="PTHR43685">
    <property type="entry name" value="GLYCOSYLTRANSFERASE"/>
    <property type="match status" value="1"/>
</dbReference>